<dbReference type="EMBL" id="CADEAL010001182">
    <property type="protein sequence ID" value="CAB1429901.1"/>
    <property type="molecule type" value="Genomic_DNA"/>
</dbReference>
<gene>
    <name evidence="2" type="ORF">PLEPLA_LOCUS17881</name>
</gene>
<dbReference type="Proteomes" id="UP001153269">
    <property type="component" value="Unassembled WGS sequence"/>
</dbReference>
<feature type="region of interest" description="Disordered" evidence="1">
    <location>
        <begin position="88"/>
        <end position="109"/>
    </location>
</feature>
<evidence type="ECO:0000313" key="3">
    <source>
        <dbReference type="Proteomes" id="UP001153269"/>
    </source>
</evidence>
<name>A0A9N7YLN3_PLEPL</name>
<evidence type="ECO:0000313" key="2">
    <source>
        <dbReference type="EMBL" id="CAB1429901.1"/>
    </source>
</evidence>
<protein>
    <submittedName>
        <fullName evidence="2">Uncharacterized protein</fullName>
    </submittedName>
</protein>
<evidence type="ECO:0000256" key="1">
    <source>
        <dbReference type="SAM" id="MobiDB-lite"/>
    </source>
</evidence>
<keyword evidence="3" id="KW-1185">Reference proteome</keyword>
<reference evidence="2" key="1">
    <citation type="submission" date="2020-03" db="EMBL/GenBank/DDBJ databases">
        <authorList>
            <person name="Weist P."/>
        </authorList>
    </citation>
    <scope>NUCLEOTIDE SEQUENCE</scope>
</reference>
<comment type="caution">
    <text evidence="2">The sequence shown here is derived from an EMBL/GenBank/DDBJ whole genome shotgun (WGS) entry which is preliminary data.</text>
</comment>
<accession>A0A9N7YLN3</accession>
<dbReference type="AlphaFoldDB" id="A0A9N7YLN3"/>
<proteinExistence type="predicted"/>
<organism evidence="2 3">
    <name type="scientific">Pleuronectes platessa</name>
    <name type="common">European plaice</name>
    <dbReference type="NCBI Taxonomy" id="8262"/>
    <lineage>
        <taxon>Eukaryota</taxon>
        <taxon>Metazoa</taxon>
        <taxon>Chordata</taxon>
        <taxon>Craniata</taxon>
        <taxon>Vertebrata</taxon>
        <taxon>Euteleostomi</taxon>
        <taxon>Actinopterygii</taxon>
        <taxon>Neopterygii</taxon>
        <taxon>Teleostei</taxon>
        <taxon>Neoteleostei</taxon>
        <taxon>Acanthomorphata</taxon>
        <taxon>Carangaria</taxon>
        <taxon>Pleuronectiformes</taxon>
        <taxon>Pleuronectoidei</taxon>
        <taxon>Pleuronectidae</taxon>
        <taxon>Pleuronectes</taxon>
    </lineage>
</organism>
<sequence>MRITGQKKLPGLRGGKDTELIHIRRVFNELRPSETLLLLLLLRARSQWMRGMSSRAPSLSAASAAAAAEAAPPWRQREAPRIKVCGRSQFFPQDNPPVQPRSPGGGRQTRALSLETPLDCAKITGQQSHASSSHSIILCEAASNLKVLQAAVLTHRDLADQLVKRRKTLSLLTPAPQLHGIGELHLQAGSLDTQQSFDAYKLCLKMLCASWEAQRLAGDQRSGDIALQMAQRGQRKRAVQAQLGAREAGLPVGQLAGSDVCESLISAQEPSVIPSLTLAVTAAATWMAQKASSTVSENE</sequence>